<dbReference type="GO" id="GO:0005737">
    <property type="term" value="C:cytoplasm"/>
    <property type="evidence" value="ECO:0007669"/>
    <property type="project" value="UniProtKB-SubCell"/>
</dbReference>
<organism evidence="9 10">
    <name type="scientific">Schistosoma margrebowiei</name>
    <dbReference type="NCBI Taxonomy" id="48269"/>
    <lineage>
        <taxon>Eukaryota</taxon>
        <taxon>Metazoa</taxon>
        <taxon>Spiralia</taxon>
        <taxon>Lophotrochozoa</taxon>
        <taxon>Platyhelminthes</taxon>
        <taxon>Trematoda</taxon>
        <taxon>Digenea</taxon>
        <taxon>Strigeidida</taxon>
        <taxon>Schistosomatoidea</taxon>
        <taxon>Schistosomatidae</taxon>
        <taxon>Schistosoma</taxon>
    </lineage>
</organism>
<dbReference type="Proteomes" id="UP000050790">
    <property type="component" value="Unassembled WGS sequence"/>
</dbReference>
<evidence type="ECO:0000256" key="1">
    <source>
        <dbReference type="ARBA" id="ARBA00004496"/>
    </source>
</evidence>
<dbReference type="SUPFAM" id="SSF82199">
    <property type="entry name" value="SET domain"/>
    <property type="match status" value="1"/>
</dbReference>
<dbReference type="GO" id="GO:0003779">
    <property type="term" value="F:actin binding"/>
    <property type="evidence" value="ECO:0007669"/>
    <property type="project" value="UniProtKB-KW"/>
</dbReference>
<evidence type="ECO:0000313" key="10">
    <source>
        <dbReference type="WBParaSite" id="SMRG1_53280.2"/>
    </source>
</evidence>
<comment type="similarity">
    <text evidence="7">Belongs to the class V-like SAM-binding methyltransferase superfamily. SETD3 actin-histidine methyltransferase family.</text>
</comment>
<feature type="domain" description="SET" evidence="8">
    <location>
        <begin position="68"/>
        <end position="303"/>
    </location>
</feature>
<dbReference type="PANTHER" id="PTHR13271">
    <property type="entry name" value="UNCHARACTERIZED PUTATIVE METHYLTRANSFERASE"/>
    <property type="match status" value="1"/>
</dbReference>
<dbReference type="GO" id="GO:0016279">
    <property type="term" value="F:protein-lysine N-methyltransferase activity"/>
    <property type="evidence" value="ECO:0007669"/>
    <property type="project" value="TreeGrafter"/>
</dbReference>
<name>A0AA84ZXE2_9TREM</name>
<dbReference type="GO" id="GO:0032259">
    <property type="term" value="P:methylation"/>
    <property type="evidence" value="ECO:0007669"/>
    <property type="project" value="UniProtKB-KW"/>
</dbReference>
<evidence type="ECO:0000256" key="3">
    <source>
        <dbReference type="ARBA" id="ARBA00022603"/>
    </source>
</evidence>
<dbReference type="InterPro" id="IPR036464">
    <property type="entry name" value="Rubisco_LSMT_subst-bd_sf"/>
</dbReference>
<protein>
    <recommendedName>
        <fullName evidence="7">protein-histidine N-methyltransferase</fullName>
        <ecNumber evidence="7">2.1.1.85</ecNumber>
    </recommendedName>
</protein>
<dbReference type="PROSITE" id="PS50280">
    <property type="entry name" value="SET"/>
    <property type="match status" value="1"/>
</dbReference>
<sequence length="497" mass="57231">MCRANKRSKSLRHVCEKTSSLAAKLMERCLNSTITSANAIEIIKALQSLTSEIISVQKEHSHVSKLMKSCESRKKDLENFLPCDNYTVHWFEKYGFGLTASVPIKEGQQLIRLPRRAVLSVENSSTCLREFITQDNLASSMENVALCLCLLRELYQGDKSTWRDYIKTLPCEYSTFLYMDVVDICLLKGSPVLEKIVSNYLFICRQYAYFCCRFINNPTVFDIPNLIFCFDDYRWAVSTVMSRSNYIPHLNGKDKIMCLIPVWDMMNHKSGRVTTHYYPEVDELIFCTMEAYKPGDQIFMDYGNRSNEDFFMFSGFIPHVNLNNKLTITLGISCSDSLALPRKQLLQTFGLNVPLKCDLRGDIESMTEFLIFSRIFSMDKDELNKYLADSKSNHTIMKLQLSSFEFNKEIASEHKALSFMINRLKLLIAAYGTLLLEDTPEWNQLTLIQQNCERLKHHEVNILRSSIENIQNILDNSYNVINNSLLSVSLNHDSGNV</sequence>
<evidence type="ECO:0000256" key="4">
    <source>
        <dbReference type="ARBA" id="ARBA00022679"/>
    </source>
</evidence>
<evidence type="ECO:0000256" key="7">
    <source>
        <dbReference type="PROSITE-ProRule" id="PRU00898"/>
    </source>
</evidence>
<dbReference type="InterPro" id="IPR044428">
    <property type="entry name" value="SETD3_SET"/>
</dbReference>
<dbReference type="AlphaFoldDB" id="A0AA84ZXE2"/>
<dbReference type="WBParaSite" id="SMRG1_53280.2">
    <property type="protein sequence ID" value="SMRG1_53280.2"/>
    <property type="gene ID" value="SMRG1_53280"/>
</dbReference>
<keyword evidence="3 7" id="KW-0489">Methyltransferase</keyword>
<dbReference type="GO" id="GO:0018064">
    <property type="term" value="F:protein-L-histidine N-tele-methyltransferase activity"/>
    <property type="evidence" value="ECO:0007669"/>
    <property type="project" value="UniProtKB-EC"/>
</dbReference>
<keyword evidence="6" id="KW-0009">Actin-binding</keyword>
<evidence type="ECO:0000256" key="6">
    <source>
        <dbReference type="ARBA" id="ARBA00023203"/>
    </source>
</evidence>
<dbReference type="PANTHER" id="PTHR13271:SF47">
    <property type="entry name" value="ACTIN-HISTIDINE N-METHYLTRANSFERASE"/>
    <property type="match status" value="1"/>
</dbReference>
<dbReference type="Gene3D" id="3.90.1410.10">
    <property type="entry name" value="set domain protein methyltransferase, domain 1"/>
    <property type="match status" value="1"/>
</dbReference>
<evidence type="ECO:0000259" key="8">
    <source>
        <dbReference type="PROSITE" id="PS50280"/>
    </source>
</evidence>
<keyword evidence="4 7" id="KW-0808">Transferase</keyword>
<dbReference type="InterPro" id="IPR050600">
    <property type="entry name" value="SETD3_SETD6_MTase"/>
</dbReference>
<dbReference type="PROSITE" id="PS51565">
    <property type="entry name" value="SAM_MT85_SETD3"/>
    <property type="match status" value="1"/>
</dbReference>
<dbReference type="Pfam" id="PF00856">
    <property type="entry name" value="SET"/>
    <property type="match status" value="1"/>
</dbReference>
<evidence type="ECO:0000313" key="9">
    <source>
        <dbReference type="Proteomes" id="UP000050790"/>
    </source>
</evidence>
<reference evidence="10" key="1">
    <citation type="submission" date="2023-11" db="UniProtKB">
        <authorList>
            <consortium name="WormBaseParasite"/>
        </authorList>
    </citation>
    <scope>IDENTIFICATION</scope>
</reference>
<dbReference type="EC" id="2.1.1.85" evidence="7"/>
<evidence type="ECO:0000256" key="2">
    <source>
        <dbReference type="ARBA" id="ARBA00022490"/>
    </source>
</evidence>
<accession>A0AA84ZXE2</accession>
<dbReference type="InterPro" id="IPR046341">
    <property type="entry name" value="SET_dom_sf"/>
</dbReference>
<dbReference type="Gene3D" id="3.90.1420.10">
    <property type="entry name" value="Rubisco LSMT, substrate-binding domain"/>
    <property type="match status" value="1"/>
</dbReference>
<dbReference type="SUPFAM" id="SSF81822">
    <property type="entry name" value="RuBisCo LSMT C-terminal, substrate-binding domain"/>
    <property type="match status" value="1"/>
</dbReference>
<dbReference type="CDD" id="cd19176">
    <property type="entry name" value="SET_SETD3"/>
    <property type="match status" value="1"/>
</dbReference>
<keyword evidence="2" id="KW-0963">Cytoplasm</keyword>
<comment type="catalytic activity">
    <reaction evidence="7">
        <text>L-histidyl-[protein] + S-adenosyl-L-methionine = N(tele)-methyl-L-histidyl-[protein] + S-adenosyl-L-homocysteine + H(+)</text>
        <dbReference type="Rhea" id="RHEA:19369"/>
        <dbReference type="Rhea" id="RHEA-COMP:9745"/>
        <dbReference type="Rhea" id="RHEA-COMP:11600"/>
        <dbReference type="ChEBI" id="CHEBI:15378"/>
        <dbReference type="ChEBI" id="CHEBI:16367"/>
        <dbReference type="ChEBI" id="CHEBI:29979"/>
        <dbReference type="ChEBI" id="CHEBI:57856"/>
        <dbReference type="ChEBI" id="CHEBI:59789"/>
        <dbReference type="EC" id="2.1.1.85"/>
    </reaction>
</comment>
<evidence type="ECO:0000256" key="5">
    <source>
        <dbReference type="ARBA" id="ARBA00022691"/>
    </source>
</evidence>
<dbReference type="InterPro" id="IPR025785">
    <property type="entry name" value="SETD3"/>
</dbReference>
<comment type="subcellular location">
    <subcellularLocation>
        <location evidence="1">Cytoplasm</location>
    </subcellularLocation>
</comment>
<keyword evidence="5 7" id="KW-0949">S-adenosyl-L-methionine</keyword>
<dbReference type="InterPro" id="IPR001214">
    <property type="entry name" value="SET_dom"/>
</dbReference>
<proteinExistence type="inferred from homology"/>
<dbReference type="InterPro" id="IPR015353">
    <property type="entry name" value="Rubisco_LSMT_subst-bd"/>
</dbReference>
<dbReference type="Pfam" id="PF09273">
    <property type="entry name" value="Rubis-subs-bind"/>
    <property type="match status" value="1"/>
</dbReference>